<accession>A0A5J4U5V0</accession>
<proteinExistence type="predicted"/>
<dbReference type="AlphaFoldDB" id="A0A5J4U5V0"/>
<reference evidence="1 2" key="1">
    <citation type="submission" date="2019-03" db="EMBL/GenBank/DDBJ databases">
        <title>Single cell metagenomics reveals metabolic interactions within the superorganism composed of flagellate Streblomastix strix and complex community of Bacteroidetes bacteria on its surface.</title>
        <authorList>
            <person name="Treitli S.C."/>
            <person name="Kolisko M."/>
            <person name="Husnik F."/>
            <person name="Keeling P."/>
            <person name="Hampl V."/>
        </authorList>
    </citation>
    <scope>NUCLEOTIDE SEQUENCE [LARGE SCALE GENOMIC DNA]</scope>
    <source>
        <strain evidence="1">ST1C</strain>
    </source>
</reference>
<sequence length="57" mass="6813">MNLLIDHTQGSKVVDDFYFRPEEPLQIGNILEKLQNKIILSSTFKHLRIEDELTEWR</sequence>
<organism evidence="1 2">
    <name type="scientific">Streblomastix strix</name>
    <dbReference type="NCBI Taxonomy" id="222440"/>
    <lineage>
        <taxon>Eukaryota</taxon>
        <taxon>Metamonada</taxon>
        <taxon>Preaxostyla</taxon>
        <taxon>Oxymonadida</taxon>
        <taxon>Streblomastigidae</taxon>
        <taxon>Streblomastix</taxon>
    </lineage>
</organism>
<dbReference type="Proteomes" id="UP000324800">
    <property type="component" value="Unassembled WGS sequence"/>
</dbReference>
<gene>
    <name evidence="1" type="ORF">EZS28_038902</name>
</gene>
<name>A0A5J4U5V0_9EUKA</name>
<feature type="non-terminal residue" evidence="1">
    <location>
        <position position="57"/>
    </location>
</feature>
<comment type="caution">
    <text evidence="1">The sequence shown here is derived from an EMBL/GenBank/DDBJ whole genome shotgun (WGS) entry which is preliminary data.</text>
</comment>
<evidence type="ECO:0000313" key="1">
    <source>
        <dbReference type="EMBL" id="KAA6365570.1"/>
    </source>
</evidence>
<dbReference type="EMBL" id="SNRW01020322">
    <property type="protein sequence ID" value="KAA6365570.1"/>
    <property type="molecule type" value="Genomic_DNA"/>
</dbReference>
<protein>
    <submittedName>
        <fullName evidence="1">Uncharacterized protein</fullName>
    </submittedName>
</protein>
<evidence type="ECO:0000313" key="2">
    <source>
        <dbReference type="Proteomes" id="UP000324800"/>
    </source>
</evidence>